<dbReference type="Gene3D" id="3.40.50.12090">
    <property type="match status" value="2"/>
</dbReference>
<dbReference type="GeneID" id="34223258"/>
<dbReference type="Pfam" id="PF01464">
    <property type="entry name" value="SLT"/>
    <property type="match status" value="1"/>
</dbReference>
<dbReference type="InterPro" id="IPR008258">
    <property type="entry name" value="Transglycosylase_SLT_dom_1"/>
</dbReference>
<dbReference type="SUPFAM" id="SSF53955">
    <property type="entry name" value="Lysozyme-like"/>
    <property type="match status" value="1"/>
</dbReference>
<dbReference type="Pfam" id="PF04122">
    <property type="entry name" value="CW_binding_2"/>
    <property type="match status" value="3"/>
</dbReference>
<dbReference type="InterPro" id="IPR023346">
    <property type="entry name" value="Lysozyme-like_dom_sf"/>
</dbReference>
<dbReference type="PROSITE" id="PS51781">
    <property type="entry name" value="SH3B"/>
    <property type="match status" value="1"/>
</dbReference>
<reference evidence="2 3" key="1">
    <citation type="submission" date="2014-07" db="EMBL/GenBank/DDBJ databases">
        <title>Complete genome sequence of a moderately halophilic bacterium Terribacillus aidingensis MP602, isolated from Cryptomeria fortunei in Tianmu mountain in China.</title>
        <authorList>
            <person name="Wang Y."/>
            <person name="Lu P."/>
            <person name="Zhang L."/>
        </authorList>
    </citation>
    <scope>NUCLEOTIDE SEQUENCE [LARGE SCALE GENOMIC DNA]</scope>
    <source>
        <strain evidence="2 3">MP602</strain>
    </source>
</reference>
<evidence type="ECO:0000313" key="2">
    <source>
        <dbReference type="EMBL" id="AIF67897.1"/>
    </source>
</evidence>
<name>A0A075LPJ2_9BACI</name>
<dbReference type="Gene3D" id="2.30.30.40">
    <property type="entry name" value="SH3 Domains"/>
    <property type="match status" value="1"/>
</dbReference>
<evidence type="ECO:0000259" key="1">
    <source>
        <dbReference type="PROSITE" id="PS51781"/>
    </source>
</evidence>
<evidence type="ECO:0000313" key="3">
    <source>
        <dbReference type="Proteomes" id="UP000027980"/>
    </source>
</evidence>
<dbReference type="PROSITE" id="PS51257">
    <property type="entry name" value="PROKAR_LIPOPROTEIN"/>
    <property type="match status" value="1"/>
</dbReference>
<dbReference type="KEGG" id="tap:GZ22_15455"/>
<dbReference type="InterPro" id="IPR003646">
    <property type="entry name" value="SH3-like_bac-type"/>
</dbReference>
<gene>
    <name evidence="2" type="ORF">GZ22_15455</name>
</gene>
<sequence>MERSRATYTLVFFTGLFLACLAFIQPGDVYAESNSHIFSEGAATVQLSDGKTVEVTNDTNGVIRITGDSGKTYESTIPDADIASIQETKMDNASYLIVEYRTHGTAQALQFDILHVTNEKLERIYQSDLYEGARLTVDEEGAQLEVSYPKIEQDVPLAEPKEVYVEAFTVAPQQVTKADTRTELTASAAKARMFRASAAGYTNPSYDTISRKLTAAAVKYDVPAEIVKSIAFRESGWKQYWTGSTPSYQASCSIADGSNVVIGYDCIGIGIMQVSDYNRNDTEEIERLMHDIDYNIDRGMRILKNKWNEANSKAESTLAYNLIPKVNDGNPDKLENWYFAILAYNGRLERNDPIANPQTAYQELVYKEMENQSLITTTPFPTHLLTPGRISGKLGSYFSFQTNQISTPGPLHESTQNYGNGSTVYVTADALTLRNSPNGSSVGSLPRGERLTITGGYTANNSNVNHYVWYPVRTSSGKTGYVASGYLSKAPVVVHNLEGSRRNATSASISNYGWHLESPEAVVLGRSDLPIDAFTGSVLAAQMDSPLLLTDQNKLEQVTVTEIDRLNPSIIYIVGAEPAISKNVENDLRKKFPNSTIERVAGSTRYATAVKVAEEVATVASKPSEIFLAVGDETSPDALTIGPHAGKEGIPILLTRTGELHDEVKNYIKRNSIKKVTIIGSEIVVSKRVADAVKQLGASVERVYGADRYSTNAAVITKYYGTNPDQVFFANGQTTVDSLSGAPLAAKYDAPIVLTRPDAVTKPTRAFLNKITDQPEIFYLGSDAAITDRTRKELEGILQ</sequence>
<dbReference type="Proteomes" id="UP000027980">
    <property type="component" value="Chromosome"/>
</dbReference>
<dbReference type="InterPro" id="IPR051922">
    <property type="entry name" value="Bact_Sporulation_Assoc"/>
</dbReference>
<dbReference type="PANTHER" id="PTHR30032">
    <property type="entry name" value="N-ACETYLMURAMOYL-L-ALANINE AMIDASE-RELATED"/>
    <property type="match status" value="1"/>
</dbReference>
<proteinExistence type="predicted"/>
<dbReference type="InterPro" id="IPR007253">
    <property type="entry name" value="Cell_wall-bd_2"/>
</dbReference>
<accession>A0A075LPJ2</accession>
<feature type="domain" description="SH3b" evidence="1">
    <location>
        <begin position="421"/>
        <end position="491"/>
    </location>
</feature>
<dbReference type="EMBL" id="CP008876">
    <property type="protein sequence ID" value="AIF67897.1"/>
    <property type="molecule type" value="Genomic_DNA"/>
</dbReference>
<dbReference type="AlphaFoldDB" id="A0A075LPJ2"/>
<dbReference type="SMART" id="SM00287">
    <property type="entry name" value="SH3b"/>
    <property type="match status" value="1"/>
</dbReference>
<dbReference type="Gene3D" id="1.10.530.10">
    <property type="match status" value="1"/>
</dbReference>
<dbReference type="RefSeq" id="WP_038564141.1">
    <property type="nucleotide sequence ID" value="NZ_CP008876.1"/>
</dbReference>
<dbReference type="PANTHER" id="PTHR30032:SF1">
    <property type="entry name" value="N-ACETYLMURAMOYL-L-ALANINE AMIDASE LYTC"/>
    <property type="match status" value="1"/>
</dbReference>
<dbReference type="HOGENOM" id="CLU_351926_0_0_9"/>
<organism evidence="2 3">
    <name type="scientific">Terribacillus saccharophilus</name>
    <dbReference type="NCBI Taxonomy" id="361277"/>
    <lineage>
        <taxon>Bacteria</taxon>
        <taxon>Bacillati</taxon>
        <taxon>Bacillota</taxon>
        <taxon>Bacilli</taxon>
        <taxon>Bacillales</taxon>
        <taxon>Bacillaceae</taxon>
        <taxon>Terribacillus</taxon>
    </lineage>
</organism>
<dbReference type="OrthoDB" id="2690990at2"/>
<dbReference type="Pfam" id="PF08239">
    <property type="entry name" value="SH3_3"/>
    <property type="match status" value="1"/>
</dbReference>
<protein>
    <recommendedName>
        <fullName evidence="1">SH3b domain-containing protein</fullName>
    </recommendedName>
</protein>